<dbReference type="SMART" id="SM00448">
    <property type="entry name" value="REC"/>
    <property type="match status" value="1"/>
</dbReference>
<dbReference type="PANTHER" id="PTHR44591">
    <property type="entry name" value="STRESS RESPONSE REGULATOR PROTEIN 1"/>
    <property type="match status" value="1"/>
</dbReference>
<evidence type="ECO:0000256" key="2">
    <source>
        <dbReference type="PROSITE-ProRule" id="PRU00169"/>
    </source>
</evidence>
<feature type="domain" description="Response regulatory" evidence="3">
    <location>
        <begin position="5"/>
        <end position="121"/>
    </location>
</feature>
<evidence type="ECO:0000313" key="5">
    <source>
        <dbReference type="Proteomes" id="UP000196531"/>
    </source>
</evidence>
<dbReference type="CDD" id="cd00156">
    <property type="entry name" value="REC"/>
    <property type="match status" value="1"/>
</dbReference>
<reference evidence="5" key="1">
    <citation type="journal article" date="2017" name="Proc. Natl. Acad. Sci. U.S.A.">
        <title>Simulation of Deepwater Horizon oil plume reveals substrate specialization within a complex community of hydrocarbon-degraders.</title>
        <authorList>
            <person name="Hu P."/>
            <person name="Dubinsky E.A."/>
            <person name="Probst A.J."/>
            <person name="Wang J."/>
            <person name="Sieber C.M.K."/>
            <person name="Tom L.M."/>
            <person name="Gardinali P."/>
            <person name="Banfield J.F."/>
            <person name="Atlas R.M."/>
            <person name="Andersen G.L."/>
        </authorList>
    </citation>
    <scope>NUCLEOTIDE SEQUENCE [LARGE SCALE GENOMIC DNA]</scope>
</reference>
<feature type="modified residue" description="4-aspartylphosphate" evidence="2">
    <location>
        <position position="54"/>
    </location>
</feature>
<dbReference type="GO" id="GO:0000160">
    <property type="term" value="P:phosphorelay signal transduction system"/>
    <property type="evidence" value="ECO:0007669"/>
    <property type="project" value="InterPro"/>
</dbReference>
<sequence length="126" mass="14468">MKKKSVLIIDSDPVFQILITQLLREEHLITEFSFSGMHALSLLNREDYDMIILDYFLPDLLGHEVLTIIKDNEKFHQIPVVVVSASGNDKIREEVLSCGASYFLDKPVSINFLKDVFSEFHIISKI</sequence>
<protein>
    <recommendedName>
        <fullName evidence="3">Response regulatory domain-containing protein</fullName>
    </recommendedName>
</protein>
<proteinExistence type="predicted"/>
<dbReference type="Pfam" id="PF00072">
    <property type="entry name" value="Response_reg"/>
    <property type="match status" value="1"/>
</dbReference>
<evidence type="ECO:0000259" key="3">
    <source>
        <dbReference type="PROSITE" id="PS50110"/>
    </source>
</evidence>
<comment type="caution">
    <text evidence="4">The sequence shown here is derived from an EMBL/GenBank/DDBJ whole genome shotgun (WGS) entry which is preliminary data.</text>
</comment>
<dbReference type="Proteomes" id="UP000196531">
    <property type="component" value="Unassembled WGS sequence"/>
</dbReference>
<keyword evidence="1 2" id="KW-0597">Phosphoprotein</keyword>
<dbReference type="InterPro" id="IPR011006">
    <property type="entry name" value="CheY-like_superfamily"/>
</dbReference>
<dbReference type="AlphaFoldDB" id="A0A1Y5F3X7"/>
<accession>A0A1Y5F3X7</accession>
<evidence type="ECO:0000256" key="1">
    <source>
        <dbReference type="ARBA" id="ARBA00022553"/>
    </source>
</evidence>
<evidence type="ECO:0000313" key="4">
    <source>
        <dbReference type="EMBL" id="OUR94213.1"/>
    </source>
</evidence>
<name>A0A1Y5F3X7_9BACT</name>
<organism evidence="4 5">
    <name type="scientific">Halobacteriovorax marinus</name>
    <dbReference type="NCBI Taxonomy" id="97084"/>
    <lineage>
        <taxon>Bacteria</taxon>
        <taxon>Pseudomonadati</taxon>
        <taxon>Bdellovibrionota</taxon>
        <taxon>Bacteriovoracia</taxon>
        <taxon>Bacteriovoracales</taxon>
        <taxon>Halobacteriovoraceae</taxon>
        <taxon>Halobacteriovorax</taxon>
    </lineage>
</organism>
<dbReference type="PROSITE" id="PS50110">
    <property type="entry name" value="RESPONSE_REGULATORY"/>
    <property type="match status" value="1"/>
</dbReference>
<dbReference type="SUPFAM" id="SSF52172">
    <property type="entry name" value="CheY-like"/>
    <property type="match status" value="1"/>
</dbReference>
<dbReference type="InterPro" id="IPR001789">
    <property type="entry name" value="Sig_transdc_resp-reg_receiver"/>
</dbReference>
<dbReference type="InterPro" id="IPR050595">
    <property type="entry name" value="Bact_response_regulator"/>
</dbReference>
<dbReference type="PANTHER" id="PTHR44591:SF3">
    <property type="entry name" value="RESPONSE REGULATORY DOMAIN-CONTAINING PROTEIN"/>
    <property type="match status" value="1"/>
</dbReference>
<dbReference type="EMBL" id="MAAO01000011">
    <property type="protein sequence ID" value="OUR94213.1"/>
    <property type="molecule type" value="Genomic_DNA"/>
</dbReference>
<dbReference type="Gene3D" id="3.40.50.2300">
    <property type="match status" value="1"/>
</dbReference>
<gene>
    <name evidence="4" type="ORF">A9Q84_18090</name>
</gene>